<comment type="caution">
    <text evidence="2">The sequence shown here is derived from an EMBL/GenBank/DDBJ whole genome shotgun (WGS) entry which is preliminary data.</text>
</comment>
<gene>
    <name evidence="2" type="ORF">EJB05_49643</name>
</gene>
<evidence type="ECO:0000256" key="1">
    <source>
        <dbReference type="SAM" id="MobiDB-lite"/>
    </source>
</evidence>
<reference evidence="2 3" key="1">
    <citation type="journal article" date="2019" name="Sci. Rep.">
        <title>A high-quality genome of Eragrostis curvula grass provides insights into Poaceae evolution and supports new strategies to enhance forage quality.</title>
        <authorList>
            <person name="Carballo J."/>
            <person name="Santos B.A.C.M."/>
            <person name="Zappacosta D."/>
            <person name="Garbus I."/>
            <person name="Selva J.P."/>
            <person name="Gallo C.A."/>
            <person name="Diaz A."/>
            <person name="Albertini E."/>
            <person name="Caccamo M."/>
            <person name="Echenique V."/>
        </authorList>
    </citation>
    <scope>NUCLEOTIDE SEQUENCE [LARGE SCALE GENOMIC DNA]</scope>
    <source>
        <strain evidence="3">cv. Victoria</strain>
        <tissue evidence="2">Leaf</tissue>
    </source>
</reference>
<organism evidence="2 3">
    <name type="scientific">Eragrostis curvula</name>
    <name type="common">weeping love grass</name>
    <dbReference type="NCBI Taxonomy" id="38414"/>
    <lineage>
        <taxon>Eukaryota</taxon>
        <taxon>Viridiplantae</taxon>
        <taxon>Streptophyta</taxon>
        <taxon>Embryophyta</taxon>
        <taxon>Tracheophyta</taxon>
        <taxon>Spermatophyta</taxon>
        <taxon>Magnoliopsida</taxon>
        <taxon>Liliopsida</taxon>
        <taxon>Poales</taxon>
        <taxon>Poaceae</taxon>
        <taxon>PACMAD clade</taxon>
        <taxon>Chloridoideae</taxon>
        <taxon>Eragrostideae</taxon>
        <taxon>Eragrostidinae</taxon>
        <taxon>Eragrostis</taxon>
    </lineage>
</organism>
<dbReference type="EMBL" id="RWGY01000051">
    <property type="protein sequence ID" value="TVU06430.1"/>
    <property type="molecule type" value="Genomic_DNA"/>
</dbReference>
<protein>
    <submittedName>
        <fullName evidence="2">Uncharacterized protein</fullName>
    </submittedName>
</protein>
<dbReference type="AlphaFoldDB" id="A0A5J9T4X4"/>
<dbReference type="Proteomes" id="UP000324897">
    <property type="component" value="Unassembled WGS sequence"/>
</dbReference>
<sequence length="109" mass="12507">MVGCPDQFLVTERGGDDGLDTSANKPCMRCALKFRAMVMHEDYYMDDLMDTFNLAERGREDGYRNWCWFDYSLVYVSKSFNSQPAYGSTPDTEPKGKSAYTEDQLYGFS</sequence>
<proteinExistence type="predicted"/>
<name>A0A5J9T4X4_9POAL</name>
<feature type="non-terminal residue" evidence="2">
    <location>
        <position position="1"/>
    </location>
</feature>
<evidence type="ECO:0000313" key="3">
    <source>
        <dbReference type="Proteomes" id="UP000324897"/>
    </source>
</evidence>
<dbReference type="OrthoDB" id="202537at2759"/>
<keyword evidence="3" id="KW-1185">Reference proteome</keyword>
<feature type="region of interest" description="Disordered" evidence="1">
    <location>
        <begin position="81"/>
        <end position="109"/>
    </location>
</feature>
<accession>A0A5J9T4X4</accession>
<dbReference type="Gramene" id="TVU06430">
    <property type="protein sequence ID" value="TVU06430"/>
    <property type="gene ID" value="EJB05_49643"/>
</dbReference>
<feature type="compositionally biased region" description="Polar residues" evidence="1">
    <location>
        <begin position="81"/>
        <end position="91"/>
    </location>
</feature>
<evidence type="ECO:0000313" key="2">
    <source>
        <dbReference type="EMBL" id="TVU06430.1"/>
    </source>
</evidence>